<dbReference type="InterPro" id="IPR003416">
    <property type="entry name" value="MgtC/SapB/SrpB/YhiD_fam"/>
</dbReference>
<dbReference type="PRINTS" id="PR01837">
    <property type="entry name" value="MGTCSAPBPROT"/>
</dbReference>
<feature type="transmembrane region" description="Helical" evidence="7">
    <location>
        <begin position="6"/>
        <end position="25"/>
    </location>
</feature>
<comment type="subcellular location">
    <subcellularLocation>
        <location evidence="1">Cell membrane</location>
        <topology evidence="1">Multi-pass membrane protein</topology>
    </subcellularLocation>
</comment>
<dbReference type="RefSeq" id="WP_057776958.1">
    <property type="nucleotide sequence ID" value="NZ_CP042593.1"/>
</dbReference>
<evidence type="ECO:0000256" key="4">
    <source>
        <dbReference type="ARBA" id="ARBA00022692"/>
    </source>
</evidence>
<evidence type="ECO:0000256" key="2">
    <source>
        <dbReference type="ARBA" id="ARBA00009298"/>
    </source>
</evidence>
<dbReference type="EMBL" id="CP042593">
    <property type="protein sequence ID" value="QED49078.1"/>
    <property type="molecule type" value="Genomic_DNA"/>
</dbReference>
<evidence type="ECO:0000313" key="10">
    <source>
        <dbReference type="Proteomes" id="UP000321555"/>
    </source>
</evidence>
<protein>
    <submittedName>
        <fullName evidence="9">MgtC/SapB family protein</fullName>
    </submittedName>
</protein>
<keyword evidence="10" id="KW-1185">Reference proteome</keyword>
<evidence type="ECO:0000256" key="6">
    <source>
        <dbReference type="ARBA" id="ARBA00023136"/>
    </source>
</evidence>
<dbReference type="GO" id="GO:0005886">
    <property type="term" value="C:plasma membrane"/>
    <property type="evidence" value="ECO:0007669"/>
    <property type="project" value="UniProtKB-SubCell"/>
</dbReference>
<dbReference type="PANTHER" id="PTHR33778">
    <property type="entry name" value="PROTEIN MGTC"/>
    <property type="match status" value="1"/>
</dbReference>
<keyword evidence="3" id="KW-1003">Cell membrane</keyword>
<dbReference type="PANTHER" id="PTHR33778:SF4">
    <property type="entry name" value="PROTEIN SAPB"/>
    <property type="match status" value="1"/>
</dbReference>
<feature type="domain" description="MgtC/SapB/SrpB/YhiD N-terminal" evidence="8">
    <location>
        <begin position="12"/>
        <end position="140"/>
    </location>
</feature>
<evidence type="ECO:0000256" key="3">
    <source>
        <dbReference type="ARBA" id="ARBA00022475"/>
    </source>
</evidence>
<dbReference type="KEGG" id="bda:FSZ17_18490"/>
<dbReference type="OrthoDB" id="9811198at2"/>
<dbReference type="AlphaFoldDB" id="A0A5B8Z7W5"/>
<reference evidence="10" key="1">
    <citation type="submission" date="2019-08" db="EMBL/GenBank/DDBJ databases">
        <authorList>
            <person name="Zheng X."/>
        </authorList>
    </citation>
    <scope>NUCLEOTIDE SEQUENCE [LARGE SCALE GENOMIC DNA]</scope>
    <source>
        <strain evidence="10">FJAT-25496</strain>
    </source>
</reference>
<keyword evidence="6 7" id="KW-0472">Membrane</keyword>
<proteinExistence type="inferred from homology"/>
<evidence type="ECO:0000259" key="8">
    <source>
        <dbReference type="Pfam" id="PF02308"/>
    </source>
</evidence>
<sequence>MSELELEILMKLGISAVLGLVIGIERELKRKPVGLKTSLVISIVSCLLTIVSIESAYIFPGKEGVNIQMDPLRLAAQIVSGIGFLGAGVILRRGNDSISGLTTAALIWGAAGIGIAVGAGFYLEAMTGVALLIISVEVIPFLIGLIGPKQLREKEFTLQLKVTNKENIEEILSAIKNLKISIKRVRIKDLEEKKHLVQLKVTINNKKSITDVYYSVSELEGVKSVDIESL</sequence>
<organism evidence="9 10">
    <name type="scientific">Cytobacillus dafuensis</name>
    <name type="common">Bacillus dafuensis</name>
    <dbReference type="NCBI Taxonomy" id="1742359"/>
    <lineage>
        <taxon>Bacteria</taxon>
        <taxon>Bacillati</taxon>
        <taxon>Bacillota</taxon>
        <taxon>Bacilli</taxon>
        <taxon>Bacillales</taxon>
        <taxon>Bacillaceae</taxon>
        <taxon>Cytobacillus</taxon>
    </lineage>
</organism>
<feature type="transmembrane region" description="Helical" evidence="7">
    <location>
        <begin position="129"/>
        <end position="147"/>
    </location>
</feature>
<name>A0A5B8Z7W5_CYTDA</name>
<accession>A0A5B8Z7W5</accession>
<keyword evidence="4 7" id="KW-0812">Transmembrane</keyword>
<evidence type="ECO:0000256" key="7">
    <source>
        <dbReference type="SAM" id="Phobius"/>
    </source>
</evidence>
<feature type="transmembrane region" description="Helical" evidence="7">
    <location>
        <begin position="103"/>
        <end position="123"/>
    </location>
</feature>
<gene>
    <name evidence="9" type="ORF">FSZ17_18490</name>
</gene>
<dbReference type="STRING" id="1742359.GCA_001439625_00210"/>
<keyword evidence="5 7" id="KW-1133">Transmembrane helix</keyword>
<dbReference type="Proteomes" id="UP000321555">
    <property type="component" value="Chromosome"/>
</dbReference>
<evidence type="ECO:0000256" key="1">
    <source>
        <dbReference type="ARBA" id="ARBA00004651"/>
    </source>
</evidence>
<dbReference type="InterPro" id="IPR049177">
    <property type="entry name" value="MgtC_SapB_SrpB_YhiD_N"/>
</dbReference>
<evidence type="ECO:0000313" key="9">
    <source>
        <dbReference type="EMBL" id="QED49078.1"/>
    </source>
</evidence>
<feature type="transmembrane region" description="Helical" evidence="7">
    <location>
        <begin position="71"/>
        <end position="91"/>
    </location>
</feature>
<dbReference type="Pfam" id="PF02308">
    <property type="entry name" value="MgtC"/>
    <property type="match status" value="1"/>
</dbReference>
<feature type="transmembrane region" description="Helical" evidence="7">
    <location>
        <begin position="37"/>
        <end position="59"/>
    </location>
</feature>
<evidence type="ECO:0000256" key="5">
    <source>
        <dbReference type="ARBA" id="ARBA00022989"/>
    </source>
</evidence>
<comment type="similarity">
    <text evidence="2">Belongs to the MgtC/SapB family.</text>
</comment>